<accession>A0A3P8BIN7</accession>
<feature type="domain" description="Receptor L-domain" evidence="1">
    <location>
        <begin position="182"/>
        <end position="280"/>
    </location>
</feature>
<gene>
    <name evidence="2" type="ORF">HPBE_LOCUS17678</name>
</gene>
<dbReference type="Pfam" id="PF01030">
    <property type="entry name" value="Recep_L_domain"/>
    <property type="match status" value="2"/>
</dbReference>
<protein>
    <submittedName>
        <fullName evidence="4">Recep_L_domain domain-containing protein</fullName>
    </submittedName>
</protein>
<dbReference type="PANTHER" id="PTHR21662">
    <property type="entry name" value="RECEPTOR PROTEIN-TYROSINE KINASE"/>
    <property type="match status" value="1"/>
</dbReference>
<dbReference type="WBParaSite" id="HPBE_0001767901-mRNA-1">
    <property type="protein sequence ID" value="HPBE_0001767901-mRNA-1"/>
    <property type="gene ID" value="HPBE_0001767901"/>
</dbReference>
<dbReference type="EMBL" id="UZAH01030176">
    <property type="protein sequence ID" value="VDP09578.1"/>
    <property type="molecule type" value="Genomic_DNA"/>
</dbReference>
<dbReference type="PANTHER" id="PTHR21662:SF59">
    <property type="entry name" value="RECEPTOR PROTEIN-TYROSINE KINASE"/>
    <property type="match status" value="1"/>
</dbReference>
<dbReference type="InterPro" id="IPR000494">
    <property type="entry name" value="Rcpt_L-dom"/>
</dbReference>
<dbReference type="InterPro" id="IPR053079">
    <property type="entry name" value="SPS2_domain"/>
</dbReference>
<dbReference type="AlphaFoldDB" id="A0A3P8BIN7"/>
<organism evidence="2">
    <name type="scientific">Heligmosomoides polygyrus</name>
    <name type="common">Parasitic roundworm</name>
    <dbReference type="NCBI Taxonomy" id="6339"/>
    <lineage>
        <taxon>Eukaryota</taxon>
        <taxon>Metazoa</taxon>
        <taxon>Ecdysozoa</taxon>
        <taxon>Nematoda</taxon>
        <taxon>Chromadorea</taxon>
        <taxon>Rhabditida</taxon>
        <taxon>Rhabditina</taxon>
        <taxon>Rhabditomorpha</taxon>
        <taxon>Strongyloidea</taxon>
        <taxon>Heligmosomidae</taxon>
        <taxon>Heligmosomoides</taxon>
    </lineage>
</organism>
<evidence type="ECO:0000259" key="1">
    <source>
        <dbReference type="Pfam" id="PF01030"/>
    </source>
</evidence>
<evidence type="ECO:0000313" key="3">
    <source>
        <dbReference type="Proteomes" id="UP000050761"/>
    </source>
</evidence>
<dbReference type="Proteomes" id="UP000050761">
    <property type="component" value="Unassembled WGS sequence"/>
</dbReference>
<dbReference type="OrthoDB" id="5821210at2759"/>
<reference evidence="2 3" key="1">
    <citation type="submission" date="2018-11" db="EMBL/GenBank/DDBJ databases">
        <authorList>
            <consortium name="Pathogen Informatics"/>
        </authorList>
    </citation>
    <scope>NUCLEOTIDE SEQUENCE [LARGE SCALE GENOMIC DNA]</scope>
</reference>
<sequence length="394" mass="44007">MASTLKGFEARQLEIDEGEQLELVDEQGENCGPQDELMDVERQASSGPYDNVLGWCWEERTFTLLVGMLPEVVLVGFRRSIADIAQRASEFRRNAPEVVQRSSGFRTHAADVVLHPISLFHRTVHRVSVASESSFSCSEDESQIRKISTVTIKALCFRGMAAKPSQMFGDCNLEHARKGGVCKNLVGDVKIDKEPENAGNREALRRMRKVYGTITVQRADDTDLSFLKNIKTIDGWASPVLTIWNNTKLRHISDILPINITGPKPVYYFSNNSRFCHTVDVVQKIEAKVGMKLNWTKSCLKSCEGGSVTEQFLAQLDPFCNRIEGDLVLEAYMEKPPPASIVKLLQIEKINGRLLVIDNDKLKDLSALANLEEIGTSNDPRESLCSNVSFTIEA</sequence>
<name>A0A3P8BIN7_HELPZ</name>
<feature type="domain" description="Receptor L-domain" evidence="1">
    <location>
        <begin position="320"/>
        <end position="378"/>
    </location>
</feature>
<dbReference type="SUPFAM" id="SSF52058">
    <property type="entry name" value="L domain-like"/>
    <property type="match status" value="2"/>
</dbReference>
<evidence type="ECO:0000313" key="4">
    <source>
        <dbReference type="WBParaSite" id="HPBE_0001767901-mRNA-1"/>
    </source>
</evidence>
<evidence type="ECO:0000313" key="2">
    <source>
        <dbReference type="EMBL" id="VDP09578.1"/>
    </source>
</evidence>
<dbReference type="InterPro" id="IPR036941">
    <property type="entry name" value="Rcpt_L-dom_sf"/>
</dbReference>
<proteinExistence type="predicted"/>
<keyword evidence="3" id="KW-1185">Reference proteome</keyword>
<reference evidence="4" key="2">
    <citation type="submission" date="2019-09" db="UniProtKB">
        <authorList>
            <consortium name="WormBaseParasite"/>
        </authorList>
    </citation>
    <scope>IDENTIFICATION</scope>
</reference>
<dbReference type="Gene3D" id="3.80.20.20">
    <property type="entry name" value="Receptor L-domain"/>
    <property type="match status" value="2"/>
</dbReference>